<reference evidence="2" key="1">
    <citation type="submission" date="2020-02" db="EMBL/GenBank/DDBJ databases">
        <authorList>
            <person name="Meier V. D."/>
        </authorList>
    </citation>
    <scope>NUCLEOTIDE SEQUENCE</scope>
    <source>
        <strain evidence="2">AVDCRST_MAG42</strain>
    </source>
</reference>
<evidence type="ECO:0000313" key="2">
    <source>
        <dbReference type="EMBL" id="CAA9236696.1"/>
    </source>
</evidence>
<name>A0A6J4HYR1_9BACT</name>
<sequence>MQKELWIMPSDEKPDTSGHRPADKAKKALGNKLNRPAKPPPTMPGRKAEKNEPLARRTTDEVHDL</sequence>
<accession>A0A6J4HYR1</accession>
<feature type="compositionally biased region" description="Basic and acidic residues" evidence="1">
    <location>
        <begin position="10"/>
        <end position="26"/>
    </location>
</feature>
<protein>
    <submittedName>
        <fullName evidence="2">Uncharacterized protein</fullName>
    </submittedName>
</protein>
<feature type="compositionally biased region" description="Basic and acidic residues" evidence="1">
    <location>
        <begin position="46"/>
        <end position="65"/>
    </location>
</feature>
<proteinExistence type="predicted"/>
<feature type="region of interest" description="Disordered" evidence="1">
    <location>
        <begin position="1"/>
        <end position="65"/>
    </location>
</feature>
<evidence type="ECO:0000256" key="1">
    <source>
        <dbReference type="SAM" id="MobiDB-lite"/>
    </source>
</evidence>
<gene>
    <name evidence="2" type="ORF">AVDCRST_MAG42-1456</name>
</gene>
<dbReference type="EMBL" id="CADCTA010000058">
    <property type="protein sequence ID" value="CAA9236696.1"/>
    <property type="molecule type" value="Genomic_DNA"/>
</dbReference>
<dbReference type="AlphaFoldDB" id="A0A6J4HYR1"/>
<organism evidence="2">
    <name type="scientific">uncultured Chthoniobacterales bacterium</name>
    <dbReference type="NCBI Taxonomy" id="1836801"/>
    <lineage>
        <taxon>Bacteria</taxon>
        <taxon>Pseudomonadati</taxon>
        <taxon>Verrucomicrobiota</taxon>
        <taxon>Spartobacteria</taxon>
        <taxon>Chthoniobacterales</taxon>
        <taxon>environmental samples</taxon>
    </lineage>
</organism>